<feature type="chain" id="PRO_5023290603" description="Arginine biosynthesis bifunctional protein ArgJ beta chain" evidence="9">
    <location>
        <begin position="188"/>
        <end position="405"/>
    </location>
</feature>
<keyword evidence="7 9" id="KW-0511">Multifunctional enzyme</keyword>
<keyword evidence="5 9" id="KW-0808">Transferase</keyword>
<dbReference type="PANTHER" id="PTHR23100:SF0">
    <property type="entry name" value="ARGININE BIOSYNTHESIS BIFUNCTIONAL PROTEIN ARGJ, MITOCHONDRIAL"/>
    <property type="match status" value="1"/>
</dbReference>
<dbReference type="GO" id="GO:0006592">
    <property type="term" value="P:ornithine biosynthetic process"/>
    <property type="evidence" value="ECO:0007669"/>
    <property type="project" value="TreeGrafter"/>
</dbReference>
<dbReference type="CDD" id="cd02152">
    <property type="entry name" value="OAT"/>
    <property type="match status" value="1"/>
</dbReference>
<dbReference type="PANTHER" id="PTHR23100">
    <property type="entry name" value="ARGININE BIOSYNTHESIS BIFUNCTIONAL PROTEIN ARGJ"/>
    <property type="match status" value="1"/>
</dbReference>
<evidence type="ECO:0000256" key="1">
    <source>
        <dbReference type="ARBA" id="ARBA00006774"/>
    </source>
</evidence>
<feature type="chain" id="PRO_5023290604" description="Arginine biosynthesis bifunctional protein ArgJ alpha chain" evidence="9">
    <location>
        <begin position="1"/>
        <end position="187"/>
    </location>
</feature>
<evidence type="ECO:0000313" key="11">
    <source>
        <dbReference type="Proteomes" id="UP000196365"/>
    </source>
</evidence>
<dbReference type="InterPro" id="IPR042195">
    <property type="entry name" value="ArgJ_beta_C"/>
</dbReference>
<dbReference type="GO" id="GO:0004042">
    <property type="term" value="F:L-glutamate N-acetyltransferase activity"/>
    <property type="evidence" value="ECO:0007669"/>
    <property type="project" value="UniProtKB-UniRule"/>
</dbReference>
<feature type="binding site" evidence="9">
    <location>
        <position position="151"/>
    </location>
    <ligand>
        <name>substrate</name>
    </ligand>
</feature>
<feature type="active site" description="Nucleophile" evidence="9">
    <location>
        <position position="188"/>
    </location>
</feature>
<comment type="pathway">
    <text evidence="9">Amino-acid biosynthesis; L-arginine biosynthesis; L-ornithine and N-acetyl-L-glutamate from L-glutamate and N(2)-acetyl-L-ornithine (cyclic): step 1/1.</text>
</comment>
<evidence type="ECO:0000256" key="6">
    <source>
        <dbReference type="ARBA" id="ARBA00022813"/>
    </source>
</evidence>
<accession>A0A1T4NYS2</accession>
<comment type="subcellular location">
    <subcellularLocation>
        <location evidence="9">Cytoplasm</location>
    </subcellularLocation>
</comment>
<keyword evidence="4 9" id="KW-0028">Amino-acid biosynthesis</keyword>
<dbReference type="RefSeq" id="WP_087679238.1">
    <property type="nucleotide sequence ID" value="NZ_FUWV01000013.1"/>
</dbReference>
<comment type="similarity">
    <text evidence="1 9">Belongs to the ArgJ family.</text>
</comment>
<evidence type="ECO:0000256" key="2">
    <source>
        <dbReference type="ARBA" id="ARBA00011475"/>
    </source>
</evidence>
<dbReference type="EMBL" id="FUWV01000013">
    <property type="protein sequence ID" value="SJZ84361.1"/>
    <property type="molecule type" value="Genomic_DNA"/>
</dbReference>
<comment type="function">
    <text evidence="9">Catalyzes two activities which are involved in the cyclic version of arginine biosynthesis: the synthesis of N-acetylglutamate from glutamate and acetyl-CoA as the acetyl donor, and of ornithine by transacetylation between N(2)-acetylornithine and glutamate.</text>
</comment>
<organism evidence="10 11">
    <name type="scientific">Garciella nitratireducens DSM 15102</name>
    <dbReference type="NCBI Taxonomy" id="1121911"/>
    <lineage>
        <taxon>Bacteria</taxon>
        <taxon>Bacillati</taxon>
        <taxon>Bacillota</taxon>
        <taxon>Clostridia</taxon>
        <taxon>Eubacteriales</taxon>
        <taxon>Eubacteriaceae</taxon>
        <taxon>Garciella</taxon>
    </lineage>
</organism>
<dbReference type="InterPro" id="IPR002813">
    <property type="entry name" value="Arg_biosynth_ArgJ"/>
</dbReference>
<feature type="binding site" evidence="9">
    <location>
        <position position="188"/>
    </location>
    <ligand>
        <name>substrate</name>
    </ligand>
</feature>
<evidence type="ECO:0000256" key="7">
    <source>
        <dbReference type="ARBA" id="ARBA00023268"/>
    </source>
</evidence>
<dbReference type="Gene3D" id="3.60.70.12">
    <property type="entry name" value="L-amino peptidase D-ALA esterase/amidase"/>
    <property type="match status" value="1"/>
</dbReference>
<evidence type="ECO:0000256" key="4">
    <source>
        <dbReference type="ARBA" id="ARBA00022605"/>
    </source>
</evidence>
<dbReference type="Proteomes" id="UP000196365">
    <property type="component" value="Unassembled WGS sequence"/>
</dbReference>
<reference evidence="10 11" key="1">
    <citation type="submission" date="2017-02" db="EMBL/GenBank/DDBJ databases">
        <authorList>
            <person name="Peterson S.W."/>
        </authorList>
    </citation>
    <scope>NUCLEOTIDE SEQUENCE [LARGE SCALE GENOMIC DNA]</scope>
    <source>
        <strain evidence="10 11">DSM 15102</strain>
    </source>
</reference>
<comment type="catalytic activity">
    <reaction evidence="9">
        <text>L-glutamate + acetyl-CoA = N-acetyl-L-glutamate + CoA + H(+)</text>
        <dbReference type="Rhea" id="RHEA:24292"/>
        <dbReference type="ChEBI" id="CHEBI:15378"/>
        <dbReference type="ChEBI" id="CHEBI:29985"/>
        <dbReference type="ChEBI" id="CHEBI:44337"/>
        <dbReference type="ChEBI" id="CHEBI:57287"/>
        <dbReference type="ChEBI" id="CHEBI:57288"/>
        <dbReference type="EC" id="2.3.1.1"/>
    </reaction>
</comment>
<feature type="site" description="Cleavage; by autolysis" evidence="9">
    <location>
        <begin position="187"/>
        <end position="188"/>
    </location>
</feature>
<dbReference type="AlphaFoldDB" id="A0A1T4NYS2"/>
<dbReference type="GO" id="GO:0005737">
    <property type="term" value="C:cytoplasm"/>
    <property type="evidence" value="ECO:0007669"/>
    <property type="project" value="UniProtKB-SubCell"/>
</dbReference>
<feature type="binding site" evidence="9">
    <location>
        <position position="274"/>
    </location>
    <ligand>
        <name>substrate</name>
    </ligand>
</feature>
<keyword evidence="3 9" id="KW-0055">Arginine biosynthesis</keyword>
<dbReference type="Pfam" id="PF01960">
    <property type="entry name" value="ArgJ"/>
    <property type="match status" value="1"/>
</dbReference>
<dbReference type="SUPFAM" id="SSF56266">
    <property type="entry name" value="DmpA/ArgJ-like"/>
    <property type="match status" value="1"/>
</dbReference>
<dbReference type="EC" id="2.3.1.1" evidence="9"/>
<evidence type="ECO:0000256" key="8">
    <source>
        <dbReference type="ARBA" id="ARBA00023315"/>
    </source>
</evidence>
<sequence length="405" mass="43523">MKILPNKTITDVSGFLASGIHSGIRKSGKKDLAVIYSEKEAIAAAALTTNKVKAAPVLVTMQNLKSESIQAIVVNSGVANACTGAKGIENAKQMVEQVADCLHISNEKVLVSSTGLIGTQLPMEKVLPGIEKACSKLSHNGGKDAAEAILTTDTFKKTIAVEVELGGKPVTISGIAKGSGMIHPNMATMLSFIMTNVKMSKSLLNQLFKESVVDSYNMISVDGDSSTNDMAIILANGMAENPLLDENSEDISKFKEALDFVNKELAKMIAKDGEGASKWMEVSLYHAPSKESARVFARSVVSSNLVKAAIFGSDANWGRIMCALGYADADCDLSKVDIFFGNKEDKIQVVKNGIGLLFDENKVKEILDQSFVNIIIDLKSGEYQAKAWGCDLTYEYVKISGNYRK</sequence>
<gene>
    <name evidence="9" type="primary">argJ</name>
    <name evidence="10" type="ORF">SAMN02745973_01868</name>
</gene>
<comment type="pathway">
    <text evidence="9">Amino-acid biosynthesis; L-arginine biosynthesis; N(2)-acetyl-L-ornithine from L-glutamate: step 1/4.</text>
</comment>
<comment type="subunit">
    <text evidence="2 9">Heterotetramer of two alpha and two beta chains.</text>
</comment>
<dbReference type="OrthoDB" id="9804242at2"/>
<keyword evidence="6 9" id="KW-0068">Autocatalytic cleavage</keyword>
<protein>
    <recommendedName>
        <fullName evidence="9">Arginine biosynthesis bifunctional protein ArgJ</fullName>
    </recommendedName>
    <domain>
        <recommendedName>
            <fullName evidence="9">Glutamate N-acetyltransferase</fullName>
            <ecNumber evidence="9">2.3.1.35</ecNumber>
        </recommendedName>
        <alternativeName>
            <fullName evidence="9">Ornithine acetyltransferase</fullName>
            <shortName evidence="9">OATase</shortName>
        </alternativeName>
        <alternativeName>
            <fullName evidence="9">Ornithine transacetylase</fullName>
        </alternativeName>
    </domain>
    <domain>
        <recommendedName>
            <fullName evidence="9">Amino-acid acetyltransferase</fullName>
            <ecNumber evidence="9">2.3.1.1</ecNumber>
        </recommendedName>
        <alternativeName>
            <fullName evidence="9">N-acetylglutamate synthase</fullName>
            <shortName evidence="9">AGSase</shortName>
        </alternativeName>
    </domain>
    <component>
        <recommendedName>
            <fullName evidence="9">Arginine biosynthesis bifunctional protein ArgJ alpha chain</fullName>
        </recommendedName>
    </component>
    <component>
        <recommendedName>
            <fullName evidence="9">Arginine biosynthesis bifunctional protein ArgJ beta chain</fullName>
        </recommendedName>
    </component>
</protein>
<keyword evidence="11" id="KW-1185">Reference proteome</keyword>
<dbReference type="UniPathway" id="UPA00068">
    <property type="reaction ID" value="UER00106"/>
</dbReference>
<evidence type="ECO:0000313" key="10">
    <source>
        <dbReference type="EMBL" id="SJZ84361.1"/>
    </source>
</evidence>
<dbReference type="InterPro" id="IPR016117">
    <property type="entry name" value="ArgJ-like_dom_sf"/>
</dbReference>
<feature type="site" description="Involved in the stabilization of negative charge on the oxyanion by the formation of the oxyanion hole" evidence="9">
    <location>
        <position position="114"/>
    </location>
</feature>
<dbReference type="Gene3D" id="3.10.20.340">
    <property type="entry name" value="ArgJ beta chain, C-terminal domain"/>
    <property type="match status" value="1"/>
</dbReference>
<keyword evidence="9" id="KW-0963">Cytoplasm</keyword>
<feature type="binding site" evidence="9">
    <location>
        <position position="177"/>
    </location>
    <ligand>
        <name>substrate</name>
    </ligand>
</feature>
<dbReference type="GO" id="GO:0004358">
    <property type="term" value="F:L-glutamate N-acetyltransferase activity, acting on acetyl-L-ornithine as donor"/>
    <property type="evidence" value="ECO:0007669"/>
    <property type="project" value="UniProtKB-UniRule"/>
</dbReference>
<comment type="catalytic activity">
    <reaction evidence="9">
        <text>N(2)-acetyl-L-ornithine + L-glutamate = N-acetyl-L-glutamate + L-ornithine</text>
        <dbReference type="Rhea" id="RHEA:15349"/>
        <dbReference type="ChEBI" id="CHEBI:29985"/>
        <dbReference type="ChEBI" id="CHEBI:44337"/>
        <dbReference type="ChEBI" id="CHEBI:46911"/>
        <dbReference type="ChEBI" id="CHEBI:57805"/>
        <dbReference type="EC" id="2.3.1.35"/>
    </reaction>
</comment>
<evidence type="ECO:0000256" key="5">
    <source>
        <dbReference type="ARBA" id="ARBA00022679"/>
    </source>
</evidence>
<dbReference type="FunFam" id="3.60.70.12:FF:000001">
    <property type="entry name" value="Arginine biosynthesis bifunctional protein ArgJ, chloroplastic"/>
    <property type="match status" value="1"/>
</dbReference>
<name>A0A1T4NYS2_9FIRM</name>
<evidence type="ECO:0000256" key="9">
    <source>
        <dbReference type="HAMAP-Rule" id="MF_01106"/>
    </source>
</evidence>
<proteinExistence type="inferred from homology"/>
<dbReference type="NCBIfam" id="TIGR00120">
    <property type="entry name" value="ArgJ"/>
    <property type="match status" value="1"/>
</dbReference>
<evidence type="ECO:0000256" key="3">
    <source>
        <dbReference type="ARBA" id="ARBA00022571"/>
    </source>
</evidence>
<dbReference type="GO" id="GO:0006526">
    <property type="term" value="P:L-arginine biosynthetic process"/>
    <property type="evidence" value="ECO:0007669"/>
    <property type="project" value="UniProtKB-UniRule"/>
</dbReference>
<dbReference type="NCBIfam" id="NF003802">
    <property type="entry name" value="PRK05388.1"/>
    <property type="match status" value="1"/>
</dbReference>
<dbReference type="HAMAP" id="MF_01106">
    <property type="entry name" value="ArgJ"/>
    <property type="match status" value="1"/>
</dbReference>
<dbReference type="EC" id="2.3.1.35" evidence="9"/>
<comment type="caution">
    <text evidence="9">Lacks conserved residue(s) required for the propagation of feature annotation.</text>
</comment>
<keyword evidence="8 9" id="KW-0012">Acyltransferase</keyword>
<feature type="site" description="Involved in the stabilization of negative charge on the oxyanion by the formation of the oxyanion hole" evidence="9">
    <location>
        <position position="115"/>
    </location>
</feature>